<keyword evidence="3" id="KW-1185">Reference proteome</keyword>
<feature type="region of interest" description="Disordered" evidence="1">
    <location>
        <begin position="1"/>
        <end position="24"/>
    </location>
</feature>
<name>A0A8K0NP61_9TREE</name>
<feature type="compositionally biased region" description="Polar residues" evidence="1">
    <location>
        <begin position="496"/>
        <end position="508"/>
    </location>
</feature>
<sequence length="694" mass="75610">MSPLHTENTSHPMSTASTFNAPAQTTIPGSSYQVTSDQEVYVLSGYPMSAARMYPKPDPLDRPHGSTSETNTQIGLESLYRDTTSEIDTTIGGSVITVANERPAQLHEILLQPASAVTFWEGAGTPALKEVSNLTTGIKALVARCKQGYEEGCFKSQEGRLITQDDSGRKTEIRVYILNSLYMFETYFRLPNKNYPLDLIEFQDSAQMMRLPYYQAIHEALETRRRAVLSVDGNCQSNAYINQALSDISSDIAGCGYDVIQVVGDGGNHEVWATYKIPGDDHLYVASYAWRSSIRATETEGSVKLTSACSCSSMMYDVLLNKTGRTVVSTGVESSRNAIVSRPATLQATSSHSERTRFESIAEEAHALFKSTILQRSTIRLPRTPPGNGILVRIAPLGRRRSLTTLGNPFMGIQLSNMLAMRPLLGIEASVDLSAQPPFDLFSVMQLDLNSQTGCTASTASSQLSSIVTSTSGDNKMRLPDRSSSSTPASDREARTATQGSNIASTPTVGASVEDTLPLGPASTDDIFAWPVAGVRYSPDRAYESSPNGTVICALWALVCQIVRAKSSKGPSIVYNSFMFLPGIVGGQRFPIKVTTLREVVLGTYFDLYFGVQVHTGLLPDKMRSIQNAMNESYETTKHLTAQAVRCVLSQKGFKVLEISFNPLHGIIWARYKHPDSNDQHIAGYSDAASIENA</sequence>
<dbReference type="AlphaFoldDB" id="A0A8K0NP61"/>
<feature type="region of interest" description="Disordered" evidence="1">
    <location>
        <begin position="469"/>
        <end position="508"/>
    </location>
</feature>
<comment type="caution">
    <text evidence="2">The sequence shown here is derived from an EMBL/GenBank/DDBJ whole genome shotgun (WGS) entry which is preliminary data.</text>
</comment>
<reference evidence="2" key="1">
    <citation type="submission" date="2020-04" db="EMBL/GenBank/DDBJ databases">
        <title>Analysis of mating type loci in Filobasidium floriforme.</title>
        <authorList>
            <person name="Nowrousian M."/>
        </authorList>
    </citation>
    <scope>NUCLEOTIDE SEQUENCE</scope>
    <source>
        <strain evidence="2">CBS 6242</strain>
    </source>
</reference>
<gene>
    <name evidence="2" type="ORF">FFLO_05220</name>
</gene>
<evidence type="ECO:0000256" key="1">
    <source>
        <dbReference type="SAM" id="MobiDB-lite"/>
    </source>
</evidence>
<protein>
    <submittedName>
        <fullName evidence="2">Uncharacterized protein</fullName>
    </submittedName>
</protein>
<organism evidence="2 3">
    <name type="scientific">Filobasidium floriforme</name>
    <dbReference type="NCBI Taxonomy" id="5210"/>
    <lineage>
        <taxon>Eukaryota</taxon>
        <taxon>Fungi</taxon>
        <taxon>Dikarya</taxon>
        <taxon>Basidiomycota</taxon>
        <taxon>Agaricomycotina</taxon>
        <taxon>Tremellomycetes</taxon>
        <taxon>Filobasidiales</taxon>
        <taxon>Filobasidiaceae</taxon>
        <taxon>Filobasidium</taxon>
    </lineage>
</organism>
<evidence type="ECO:0000313" key="3">
    <source>
        <dbReference type="Proteomes" id="UP000812966"/>
    </source>
</evidence>
<dbReference type="Proteomes" id="UP000812966">
    <property type="component" value="Unassembled WGS sequence"/>
</dbReference>
<evidence type="ECO:0000313" key="2">
    <source>
        <dbReference type="EMBL" id="KAG7530172.1"/>
    </source>
</evidence>
<accession>A0A8K0NP61</accession>
<dbReference type="EMBL" id="JABELV010000126">
    <property type="protein sequence ID" value="KAG7530172.1"/>
    <property type="molecule type" value="Genomic_DNA"/>
</dbReference>
<proteinExistence type="predicted"/>